<dbReference type="PANTHER" id="PTHR42885">
    <property type="entry name" value="HISTIDINOL-PHOSPHATE AMINOTRANSFERASE-RELATED"/>
    <property type="match status" value="1"/>
</dbReference>
<comment type="caution">
    <text evidence="13">The sequence shown here is derived from an EMBL/GenBank/DDBJ whole genome shotgun (WGS) entry which is preliminary data.</text>
</comment>
<evidence type="ECO:0000313" key="14">
    <source>
        <dbReference type="Proteomes" id="UP000239532"/>
    </source>
</evidence>
<reference evidence="13 14" key="1">
    <citation type="submission" date="2016-11" db="EMBL/GenBank/DDBJ databases">
        <title>Trade-off between light-utilization and light-protection in marine flavobacteria.</title>
        <authorList>
            <person name="Kumagai Y."/>
        </authorList>
    </citation>
    <scope>NUCLEOTIDE SEQUENCE [LARGE SCALE GENOMIC DNA]</scope>
    <source>
        <strain evidence="13 14">JCM 17109</strain>
    </source>
</reference>
<dbReference type="InterPro" id="IPR015422">
    <property type="entry name" value="PyrdxlP-dep_Trfase_small"/>
</dbReference>
<comment type="catalytic activity">
    <reaction evidence="10 11">
        <text>L-histidinol phosphate + 2-oxoglutarate = 3-(imidazol-4-yl)-2-oxopropyl phosphate + L-glutamate</text>
        <dbReference type="Rhea" id="RHEA:23744"/>
        <dbReference type="ChEBI" id="CHEBI:16810"/>
        <dbReference type="ChEBI" id="CHEBI:29985"/>
        <dbReference type="ChEBI" id="CHEBI:57766"/>
        <dbReference type="ChEBI" id="CHEBI:57980"/>
        <dbReference type="EC" id="2.6.1.9"/>
    </reaction>
</comment>
<evidence type="ECO:0000256" key="1">
    <source>
        <dbReference type="ARBA" id="ARBA00001933"/>
    </source>
</evidence>
<dbReference type="Pfam" id="PF00155">
    <property type="entry name" value="Aminotran_1_2"/>
    <property type="match status" value="2"/>
</dbReference>
<feature type="domain" description="Aminotransferase class I/classII large" evidence="12">
    <location>
        <begin position="219"/>
        <end position="390"/>
    </location>
</feature>
<evidence type="ECO:0000256" key="11">
    <source>
        <dbReference type="HAMAP-Rule" id="MF_01023"/>
    </source>
</evidence>
<dbReference type="PANTHER" id="PTHR42885:SF2">
    <property type="entry name" value="HISTIDINOL-PHOSPHATE AMINOTRANSFERASE"/>
    <property type="match status" value="1"/>
</dbReference>
<evidence type="ECO:0000259" key="12">
    <source>
        <dbReference type="Pfam" id="PF00155"/>
    </source>
</evidence>
<dbReference type="SUPFAM" id="SSF53383">
    <property type="entry name" value="PLP-dependent transferases"/>
    <property type="match status" value="1"/>
</dbReference>
<keyword evidence="8 11" id="KW-0663">Pyridoxal phosphate</keyword>
<dbReference type="InterPro" id="IPR015424">
    <property type="entry name" value="PyrdxlP-dep_Trfase"/>
</dbReference>
<sequence>MSTFNLENIVRKNIWSLKAYSSARSEFQLYGKTDGAELTLLDANENPNDPAILDMDLQIRNLNRYPDPLQSDIKEILSEQKGIATDQIFVGNGSDEAIDLLYRIFCEPGKDSVITCPPTYGMYEVSAAINDVAVVEFPLTSDFSLDVHGILKSDAFAKAKLLWICSPNNPTGNALLKADLQHDWQAENYTKGGMMDMPYAPEFEQELKENKENLDRLIGGFNGIVVVDEAYQDFTENQSFIRRLDDYPNLVVLQTMSKAHGMAGARTGFAFASPEIIALFNKTKPPYNVNELSQKAVLKALQLTDQTDQQISEIKSNREMLSTLLEDLEYVEEVYPSEANFILAKVKDASAVYNYLKDQGIIIRNRSSQIPNTLRFTVGTTQECEVLMKTLKEY</sequence>
<dbReference type="InterPro" id="IPR015421">
    <property type="entry name" value="PyrdxlP-dep_Trfase_major"/>
</dbReference>
<evidence type="ECO:0000256" key="6">
    <source>
        <dbReference type="ARBA" id="ARBA00022605"/>
    </source>
</evidence>
<evidence type="ECO:0000256" key="9">
    <source>
        <dbReference type="ARBA" id="ARBA00023102"/>
    </source>
</evidence>
<dbReference type="Gene3D" id="3.90.1150.10">
    <property type="entry name" value="Aspartate Aminotransferase, domain 1"/>
    <property type="match status" value="2"/>
</dbReference>
<dbReference type="RefSeq" id="WP_105981571.1">
    <property type="nucleotide sequence ID" value="NZ_MQUC01000003.1"/>
</dbReference>
<evidence type="ECO:0000256" key="8">
    <source>
        <dbReference type="ARBA" id="ARBA00022898"/>
    </source>
</evidence>
<dbReference type="AlphaFoldDB" id="A0A2S9WQA6"/>
<name>A0A2S9WQA6_9FLAO</name>
<keyword evidence="9 11" id="KW-0368">Histidine biosynthesis</keyword>
<organism evidence="13 14">
    <name type="scientific">Nonlabens agnitus</name>
    <dbReference type="NCBI Taxonomy" id="870484"/>
    <lineage>
        <taxon>Bacteria</taxon>
        <taxon>Pseudomonadati</taxon>
        <taxon>Bacteroidota</taxon>
        <taxon>Flavobacteriia</taxon>
        <taxon>Flavobacteriales</taxon>
        <taxon>Flavobacteriaceae</taxon>
        <taxon>Nonlabens</taxon>
    </lineage>
</organism>
<evidence type="ECO:0000256" key="10">
    <source>
        <dbReference type="ARBA" id="ARBA00047481"/>
    </source>
</evidence>
<comment type="pathway">
    <text evidence="2 11">Amino-acid biosynthesis; L-histidine biosynthesis; L-histidine from 5-phospho-alpha-D-ribose 1-diphosphate: step 7/9.</text>
</comment>
<keyword evidence="7 11" id="KW-0808">Transferase</keyword>
<evidence type="ECO:0000256" key="4">
    <source>
        <dbReference type="ARBA" id="ARBA00011738"/>
    </source>
</evidence>
<proteinExistence type="inferred from homology"/>
<keyword evidence="14" id="KW-1185">Reference proteome</keyword>
<keyword evidence="5 11" id="KW-0032">Aminotransferase</keyword>
<dbReference type="GO" id="GO:0000105">
    <property type="term" value="P:L-histidine biosynthetic process"/>
    <property type="evidence" value="ECO:0007669"/>
    <property type="project" value="UniProtKB-UniRule"/>
</dbReference>
<dbReference type="GO" id="GO:0004400">
    <property type="term" value="F:histidinol-phosphate transaminase activity"/>
    <property type="evidence" value="ECO:0007669"/>
    <property type="project" value="UniProtKB-UniRule"/>
</dbReference>
<dbReference type="EMBL" id="MQUC01000003">
    <property type="protein sequence ID" value="PRP65674.1"/>
    <property type="molecule type" value="Genomic_DNA"/>
</dbReference>
<gene>
    <name evidence="11" type="primary">hisC</name>
    <name evidence="13" type="ORF">BST86_00500</name>
</gene>
<evidence type="ECO:0000256" key="7">
    <source>
        <dbReference type="ARBA" id="ARBA00022679"/>
    </source>
</evidence>
<feature type="domain" description="Aminotransferase class I/classII large" evidence="12">
    <location>
        <begin position="40"/>
        <end position="181"/>
    </location>
</feature>
<evidence type="ECO:0000256" key="5">
    <source>
        <dbReference type="ARBA" id="ARBA00022576"/>
    </source>
</evidence>
<comment type="cofactor">
    <cofactor evidence="1 11">
        <name>pyridoxal 5'-phosphate</name>
        <dbReference type="ChEBI" id="CHEBI:597326"/>
    </cofactor>
</comment>
<comment type="subunit">
    <text evidence="4 11">Homodimer.</text>
</comment>
<keyword evidence="6 11" id="KW-0028">Amino-acid biosynthesis</keyword>
<dbReference type="EC" id="2.6.1.9" evidence="11"/>
<dbReference type="InterPro" id="IPR005861">
    <property type="entry name" value="HisP_aminotrans"/>
</dbReference>
<dbReference type="Proteomes" id="UP000239532">
    <property type="component" value="Unassembled WGS sequence"/>
</dbReference>
<feature type="modified residue" description="N6-(pyridoxal phosphate)lysine" evidence="11">
    <location>
        <position position="258"/>
    </location>
</feature>
<dbReference type="HAMAP" id="MF_01023">
    <property type="entry name" value="HisC_aminotrans_2"/>
    <property type="match status" value="1"/>
</dbReference>
<dbReference type="Gene3D" id="3.40.640.10">
    <property type="entry name" value="Type I PLP-dependent aspartate aminotransferase-like (Major domain)"/>
    <property type="match status" value="2"/>
</dbReference>
<comment type="similarity">
    <text evidence="3 11">Belongs to the class-II pyridoxal-phosphate-dependent aminotransferase family. Histidinol-phosphate aminotransferase subfamily.</text>
</comment>
<dbReference type="InterPro" id="IPR004839">
    <property type="entry name" value="Aminotransferase_I/II_large"/>
</dbReference>
<dbReference type="CDD" id="cd00609">
    <property type="entry name" value="AAT_like"/>
    <property type="match status" value="1"/>
</dbReference>
<dbReference type="UniPathway" id="UPA00031">
    <property type="reaction ID" value="UER00012"/>
</dbReference>
<evidence type="ECO:0000256" key="2">
    <source>
        <dbReference type="ARBA" id="ARBA00005011"/>
    </source>
</evidence>
<evidence type="ECO:0000256" key="3">
    <source>
        <dbReference type="ARBA" id="ARBA00007970"/>
    </source>
</evidence>
<evidence type="ECO:0000313" key="13">
    <source>
        <dbReference type="EMBL" id="PRP65674.1"/>
    </source>
</evidence>
<dbReference type="OrthoDB" id="9813612at2"/>
<dbReference type="GO" id="GO:0030170">
    <property type="term" value="F:pyridoxal phosphate binding"/>
    <property type="evidence" value="ECO:0007669"/>
    <property type="project" value="InterPro"/>
</dbReference>
<accession>A0A2S9WQA6</accession>
<protein>
    <recommendedName>
        <fullName evidence="11">Histidinol-phosphate aminotransferase</fullName>
        <ecNumber evidence="11">2.6.1.9</ecNumber>
    </recommendedName>
    <alternativeName>
        <fullName evidence="11">Imidazole acetol-phosphate transaminase</fullName>
    </alternativeName>
</protein>